<dbReference type="InterPro" id="IPR051611">
    <property type="entry name" value="ECF_transporter_component"/>
</dbReference>
<protein>
    <submittedName>
        <fullName evidence="6">Energy-coupling factor transporter transmembrane protein EcfT</fullName>
    </submittedName>
</protein>
<evidence type="ECO:0000256" key="1">
    <source>
        <dbReference type="ARBA" id="ARBA00004141"/>
    </source>
</evidence>
<keyword evidence="7" id="KW-1185">Reference proteome</keyword>
<dbReference type="PANTHER" id="PTHR34857">
    <property type="entry name" value="SLL0384 PROTEIN"/>
    <property type="match status" value="1"/>
</dbReference>
<dbReference type="PANTHER" id="PTHR34857:SF2">
    <property type="entry name" value="SLL0384 PROTEIN"/>
    <property type="match status" value="1"/>
</dbReference>
<keyword evidence="4" id="KW-1133">Transmembrane helix</keyword>
<accession>A0A2S0WRP7</accession>
<dbReference type="Proteomes" id="UP000244384">
    <property type="component" value="Chromosome"/>
</dbReference>
<name>A0A2S0WRP7_9ACTN</name>
<keyword evidence="2" id="KW-1003">Cell membrane</keyword>
<dbReference type="EMBL" id="CP026952">
    <property type="protein sequence ID" value="AWB93987.1"/>
    <property type="molecule type" value="Genomic_DNA"/>
</dbReference>
<evidence type="ECO:0000256" key="5">
    <source>
        <dbReference type="ARBA" id="ARBA00023136"/>
    </source>
</evidence>
<dbReference type="InterPro" id="IPR003339">
    <property type="entry name" value="ABC/ECF_trnsptr_transmembrane"/>
</dbReference>
<evidence type="ECO:0000256" key="2">
    <source>
        <dbReference type="ARBA" id="ARBA00022475"/>
    </source>
</evidence>
<keyword evidence="3 6" id="KW-0812">Transmembrane</keyword>
<evidence type="ECO:0000313" key="6">
    <source>
        <dbReference type="EMBL" id="AWB93987.1"/>
    </source>
</evidence>
<proteinExistence type="predicted"/>
<evidence type="ECO:0000313" key="7">
    <source>
        <dbReference type="Proteomes" id="UP000244384"/>
    </source>
</evidence>
<keyword evidence="5" id="KW-0472">Membrane</keyword>
<sequence>MASPLGAYRPGTTLLHRLPAGPKLGLLATYGVVTVVVRGPWSAVAFLAFSLLLVVWSGLPVRPVLRALRPLLPVVVLVTAFQVWQRGWPTAVHVVGDLLALVIAALVFTGTTRIDAMLDAITRGLGPFRRVGVNPEKVALAFSLMIRAIPGILDIAHETRAAAKARGLERSPRALLVPMAIRTVAQAYDTGAALHARGIGDD</sequence>
<dbReference type="GO" id="GO:0005886">
    <property type="term" value="C:plasma membrane"/>
    <property type="evidence" value="ECO:0007669"/>
    <property type="project" value="UniProtKB-ARBA"/>
</dbReference>
<dbReference type="CDD" id="cd16914">
    <property type="entry name" value="EcfT"/>
    <property type="match status" value="1"/>
</dbReference>
<dbReference type="Pfam" id="PF02361">
    <property type="entry name" value="CbiQ"/>
    <property type="match status" value="1"/>
</dbReference>
<gene>
    <name evidence="6" type="ORF">C3E78_01460</name>
</gene>
<dbReference type="AlphaFoldDB" id="A0A2S0WRP7"/>
<dbReference type="KEGG" id="aez:C3E78_01460"/>
<reference evidence="7" key="1">
    <citation type="submission" date="2018-01" db="EMBL/GenBank/DDBJ databases">
        <authorList>
            <person name="Li J."/>
        </authorList>
    </citation>
    <scope>NUCLEOTIDE SEQUENCE [LARGE SCALE GENOMIC DNA]</scope>
    <source>
        <strain evidence="7">592</strain>
    </source>
</reference>
<accession>A0A5F2ER32</accession>
<dbReference type="OrthoDB" id="509049at2"/>
<comment type="subcellular location">
    <subcellularLocation>
        <location evidence="1">Membrane</location>
        <topology evidence="1">Multi-pass membrane protein</topology>
    </subcellularLocation>
</comment>
<evidence type="ECO:0000256" key="4">
    <source>
        <dbReference type="ARBA" id="ARBA00022989"/>
    </source>
</evidence>
<organism evidence="6 7">
    <name type="scientific">Aeromicrobium chenweiae</name>
    <dbReference type="NCBI Taxonomy" id="2079793"/>
    <lineage>
        <taxon>Bacteria</taxon>
        <taxon>Bacillati</taxon>
        <taxon>Actinomycetota</taxon>
        <taxon>Actinomycetes</taxon>
        <taxon>Propionibacteriales</taxon>
        <taxon>Nocardioidaceae</taxon>
        <taxon>Aeromicrobium</taxon>
    </lineage>
</organism>
<evidence type="ECO:0000256" key="3">
    <source>
        <dbReference type="ARBA" id="ARBA00022692"/>
    </source>
</evidence>